<dbReference type="PANTHER" id="PTHR43433:SF5">
    <property type="entry name" value="AB HYDROLASE-1 DOMAIN-CONTAINING PROTEIN"/>
    <property type="match status" value="1"/>
</dbReference>
<evidence type="ECO:0000313" key="2">
    <source>
        <dbReference type="EMBL" id="RKT73670.1"/>
    </source>
</evidence>
<evidence type="ECO:0000259" key="1">
    <source>
        <dbReference type="Pfam" id="PF00561"/>
    </source>
</evidence>
<feature type="domain" description="AB hydrolase-1" evidence="1">
    <location>
        <begin position="24"/>
        <end position="263"/>
    </location>
</feature>
<gene>
    <name evidence="2" type="ORF">DFJ66_7007</name>
</gene>
<dbReference type="OrthoDB" id="8957634at2"/>
<dbReference type="SUPFAM" id="SSF53474">
    <property type="entry name" value="alpha/beta-Hydrolases"/>
    <property type="match status" value="1"/>
</dbReference>
<dbReference type="Pfam" id="PF00561">
    <property type="entry name" value="Abhydrolase_1"/>
    <property type="match status" value="1"/>
</dbReference>
<proteinExistence type="predicted"/>
<dbReference type="InterPro" id="IPR029058">
    <property type="entry name" value="AB_hydrolase_fold"/>
</dbReference>
<dbReference type="GO" id="GO:0004806">
    <property type="term" value="F:triacylglycerol lipase activity"/>
    <property type="evidence" value="ECO:0007669"/>
    <property type="project" value="TreeGrafter"/>
</dbReference>
<dbReference type="Gene3D" id="3.40.50.1820">
    <property type="entry name" value="alpha/beta hydrolase"/>
    <property type="match status" value="1"/>
</dbReference>
<evidence type="ECO:0000313" key="3">
    <source>
        <dbReference type="Proteomes" id="UP000272729"/>
    </source>
</evidence>
<comment type="caution">
    <text evidence="2">The sequence shown here is derived from an EMBL/GenBank/DDBJ whole genome shotgun (WGS) entry which is preliminary data.</text>
</comment>
<dbReference type="InterPro" id="IPR050471">
    <property type="entry name" value="AB_hydrolase"/>
</dbReference>
<name>A0A495XH64_9PSEU</name>
<dbReference type="RefSeq" id="WP_121227617.1">
    <property type="nucleotide sequence ID" value="NZ_JBIUBA010000016.1"/>
</dbReference>
<dbReference type="AlphaFoldDB" id="A0A495XH64"/>
<dbReference type="EMBL" id="RBXR01000001">
    <property type="protein sequence ID" value="RKT73670.1"/>
    <property type="molecule type" value="Genomic_DNA"/>
</dbReference>
<dbReference type="PANTHER" id="PTHR43433">
    <property type="entry name" value="HYDROLASE, ALPHA/BETA FOLD FAMILY PROTEIN"/>
    <property type="match status" value="1"/>
</dbReference>
<sequence length="289" mass="30709">MTEQIVRANGVDLCVETFGRPEDPAVLLIMGATGSMILWEDDFCRALAAAGRFVIRYDHRDTGRSTSYPPGEPGYTFTDLVEDPLGVLDALGIARAHVVGLSMGGGIAQALAVFHPDRLITLTLVATSPAGPNDPDLPPMAPALLEHFAAGGTPLPDWSDRDSVVDHLVAANRPFLGPRPVDEDAAKALAGKVFDRSPNVASSHNHLLVGGGEPWRERLGEVRVPTLVAHGDSDPLFPLGHGEALVAEIPGAELLVLPDTGHELPRGVWELLLTRLVEHTERGPVTAQG</sequence>
<dbReference type="Proteomes" id="UP000272729">
    <property type="component" value="Unassembled WGS sequence"/>
</dbReference>
<dbReference type="GO" id="GO:0046503">
    <property type="term" value="P:glycerolipid catabolic process"/>
    <property type="evidence" value="ECO:0007669"/>
    <property type="project" value="TreeGrafter"/>
</dbReference>
<keyword evidence="3" id="KW-1185">Reference proteome</keyword>
<accession>A0A495XH64</accession>
<dbReference type="PRINTS" id="PR00111">
    <property type="entry name" value="ABHYDROLASE"/>
</dbReference>
<reference evidence="2 3" key="1">
    <citation type="submission" date="2018-10" db="EMBL/GenBank/DDBJ databases">
        <title>Sequencing the genomes of 1000 actinobacteria strains.</title>
        <authorList>
            <person name="Klenk H.-P."/>
        </authorList>
    </citation>
    <scope>NUCLEOTIDE SEQUENCE [LARGE SCALE GENOMIC DNA]</scope>
    <source>
        <strain evidence="2 3">DSM 43911</strain>
    </source>
</reference>
<protein>
    <submittedName>
        <fullName evidence="2">Pimeloyl-ACP methyl ester carboxylesterase</fullName>
    </submittedName>
</protein>
<dbReference type="InterPro" id="IPR000073">
    <property type="entry name" value="AB_hydrolase_1"/>
</dbReference>
<organism evidence="2 3">
    <name type="scientific">Saccharothrix variisporea</name>
    <dbReference type="NCBI Taxonomy" id="543527"/>
    <lineage>
        <taxon>Bacteria</taxon>
        <taxon>Bacillati</taxon>
        <taxon>Actinomycetota</taxon>
        <taxon>Actinomycetes</taxon>
        <taxon>Pseudonocardiales</taxon>
        <taxon>Pseudonocardiaceae</taxon>
        <taxon>Saccharothrix</taxon>
    </lineage>
</organism>